<evidence type="ECO:0000313" key="2">
    <source>
        <dbReference type="EMBL" id="ETV69987.1"/>
    </source>
</evidence>
<dbReference type="InterPro" id="IPR036397">
    <property type="entry name" value="RNaseH_sf"/>
</dbReference>
<proteinExistence type="predicted"/>
<gene>
    <name evidence="2" type="ORF">H257_14356</name>
</gene>
<dbReference type="GeneID" id="20816352"/>
<feature type="domain" description="DUF7769" evidence="1">
    <location>
        <begin position="28"/>
        <end position="75"/>
    </location>
</feature>
<evidence type="ECO:0000259" key="1">
    <source>
        <dbReference type="Pfam" id="PF24964"/>
    </source>
</evidence>
<dbReference type="InterPro" id="IPR056671">
    <property type="entry name" value="DUF7769"/>
</dbReference>
<protein>
    <recommendedName>
        <fullName evidence="1">DUF7769 domain-containing protein</fullName>
    </recommendedName>
</protein>
<dbReference type="GO" id="GO:0003676">
    <property type="term" value="F:nucleic acid binding"/>
    <property type="evidence" value="ECO:0007669"/>
    <property type="project" value="InterPro"/>
</dbReference>
<name>W4FR75_APHAT</name>
<dbReference type="RefSeq" id="XP_009840430.1">
    <property type="nucleotide sequence ID" value="XM_009842128.1"/>
</dbReference>
<dbReference type="Gene3D" id="3.30.420.10">
    <property type="entry name" value="Ribonuclease H-like superfamily/Ribonuclease H"/>
    <property type="match status" value="1"/>
</dbReference>
<dbReference type="PANTHER" id="PTHR47169:SF2">
    <property type="entry name" value="OS01G0541250 PROTEIN"/>
    <property type="match status" value="1"/>
</dbReference>
<organism evidence="2">
    <name type="scientific">Aphanomyces astaci</name>
    <name type="common">Crayfish plague agent</name>
    <dbReference type="NCBI Taxonomy" id="112090"/>
    <lineage>
        <taxon>Eukaryota</taxon>
        <taxon>Sar</taxon>
        <taxon>Stramenopiles</taxon>
        <taxon>Oomycota</taxon>
        <taxon>Saprolegniomycetes</taxon>
        <taxon>Saprolegniales</taxon>
        <taxon>Verrucalvaceae</taxon>
        <taxon>Aphanomyces</taxon>
    </lineage>
</organism>
<reference evidence="2" key="1">
    <citation type="submission" date="2013-12" db="EMBL/GenBank/DDBJ databases">
        <title>The Genome Sequence of Aphanomyces astaci APO3.</title>
        <authorList>
            <consortium name="The Broad Institute Genomics Platform"/>
            <person name="Russ C."/>
            <person name="Tyler B."/>
            <person name="van West P."/>
            <person name="Dieguez-Uribeondo J."/>
            <person name="Young S.K."/>
            <person name="Zeng Q."/>
            <person name="Gargeya S."/>
            <person name="Fitzgerald M."/>
            <person name="Abouelleil A."/>
            <person name="Alvarado L."/>
            <person name="Chapman S.B."/>
            <person name="Gainer-Dewar J."/>
            <person name="Goldberg J."/>
            <person name="Griggs A."/>
            <person name="Gujja S."/>
            <person name="Hansen M."/>
            <person name="Howarth C."/>
            <person name="Imamovic A."/>
            <person name="Ireland A."/>
            <person name="Larimer J."/>
            <person name="McCowan C."/>
            <person name="Murphy C."/>
            <person name="Pearson M."/>
            <person name="Poon T.W."/>
            <person name="Priest M."/>
            <person name="Roberts A."/>
            <person name="Saif S."/>
            <person name="Shea T."/>
            <person name="Sykes S."/>
            <person name="Wortman J."/>
            <person name="Nusbaum C."/>
            <person name="Birren B."/>
        </authorList>
    </citation>
    <scope>NUCLEOTIDE SEQUENCE [LARGE SCALE GENOMIC DNA]</scope>
    <source>
        <strain evidence="2">APO3</strain>
    </source>
</reference>
<dbReference type="AlphaFoldDB" id="W4FR75"/>
<sequence>MPQQTNISPKVASAVAPARVRGKKHLALAQHHRIYELLLEICVQGELTRGAMLYIAQQFQCESRSISRIWSLGRASSRNSRGVADIASKIPGRELAARFCKSKRFITKVMFLAAVARPRYDFHWKQMFDGKIGVWPIVESVPAKRNSKNRSKGTIVVSPQSVDAKVYSTMGIEQVIPAIKSKFPSAALESAVLIQQDNASPHKCLTTDRLIAYGIGGIGIVNQPPNSPDFNVLDLGFFNSIQSLQYQKCTRSIEELIDAVKTSFVELPTETLAKTFVTLQKVMEKSIEINGSNEYKLPHMKKDASIANLSSFHVQWDATSYESALIHLNNTLAEEVYFEAMVNSQEQVI</sequence>
<dbReference type="Pfam" id="PF24964">
    <property type="entry name" value="DUF7769"/>
    <property type="match status" value="1"/>
</dbReference>
<dbReference type="VEuPathDB" id="FungiDB:H257_14356"/>
<dbReference type="OrthoDB" id="123968at2759"/>
<dbReference type="PANTHER" id="PTHR47169">
    <property type="entry name" value="OS01G0541250 PROTEIN"/>
    <property type="match status" value="1"/>
</dbReference>
<accession>W4FR75</accession>
<dbReference type="EMBL" id="KI913170">
    <property type="protein sequence ID" value="ETV69987.1"/>
    <property type="molecule type" value="Genomic_DNA"/>
</dbReference>